<evidence type="ECO:0000256" key="5">
    <source>
        <dbReference type="ARBA" id="ARBA00022692"/>
    </source>
</evidence>
<keyword evidence="6" id="KW-1133">Transmembrane helix</keyword>
<proteinExistence type="inferred from homology"/>
<sequence>MKNGTTISTYQFFSMIVLFELGSAIVVGVGLDAGQDAWITVLTAMLAGLVLYCVLYYLHSHFPSDTWIAYLQKVLTVPIGWFIGFLYCLYFIYIATRVLRDFGDLLTTSMLTDTPLMVINLMVVLVIVYVLFHGINVLARTGEFFLIILFFIGFFSVTLIFSTDLYNIKNLLPILENGWIPVLRQAFPVTFTFPFGEIIVFTMLFHFLNKKEMGFRIGLLAISVSGLLLALTTILYIIVLGVDITNRATFPLLTMVGKIQAADFIERLDALAVTVLVVAMFFKVAIFFYAGVAGISELFKVDKFQKILPLFGAILVFNSIQIAANFSEHLKEGLEVVPYYLHLPFQVGIPLIVLGILLIQKKMGKVKNSSSLS</sequence>
<keyword evidence="3" id="KW-0813">Transport</keyword>
<dbReference type="InterPro" id="IPR004761">
    <property type="entry name" value="Spore_GerAB"/>
</dbReference>
<evidence type="ECO:0000313" key="8">
    <source>
        <dbReference type="EMBL" id="KOO39132.1"/>
    </source>
</evidence>
<dbReference type="AlphaFoldDB" id="A0A0M0KKL4"/>
<reference evidence="8" key="1">
    <citation type="submission" date="2015-08" db="EMBL/GenBank/DDBJ databases">
        <title>Complete DNA Sequence of Pseudomonas syringae pv. actinidiae, the Causal Agent of Kiwifruit Canker Disease.</title>
        <authorList>
            <person name="Rikkerink E.H.A."/>
            <person name="Fineran P.C."/>
        </authorList>
    </citation>
    <scope>NUCLEOTIDE SEQUENCE</scope>
    <source>
        <strain evidence="8">DSM 13666</strain>
    </source>
</reference>
<dbReference type="NCBIfam" id="TIGR00912">
    <property type="entry name" value="2A0309"/>
    <property type="match status" value="1"/>
</dbReference>
<dbReference type="PANTHER" id="PTHR34975">
    <property type="entry name" value="SPORE GERMINATION PROTEIN A2"/>
    <property type="match status" value="1"/>
</dbReference>
<evidence type="ECO:0000256" key="4">
    <source>
        <dbReference type="ARBA" id="ARBA00022544"/>
    </source>
</evidence>
<comment type="similarity">
    <text evidence="2">Belongs to the amino acid-polyamine-organocation (APC) superfamily. Spore germination protein (SGP) (TC 2.A.3.9) family.</text>
</comment>
<keyword evidence="4" id="KW-0309">Germination</keyword>
<accession>A0A0M0KKL4</accession>
<dbReference type="PANTHER" id="PTHR34975:SF2">
    <property type="entry name" value="SPORE GERMINATION PROTEIN A2"/>
    <property type="match status" value="1"/>
</dbReference>
<evidence type="ECO:0008006" key="9">
    <source>
        <dbReference type="Google" id="ProtNLM"/>
    </source>
</evidence>
<evidence type="ECO:0000256" key="2">
    <source>
        <dbReference type="ARBA" id="ARBA00007998"/>
    </source>
</evidence>
<dbReference type="GeneID" id="87597533"/>
<dbReference type="RefSeq" id="WP_053431196.1">
    <property type="nucleotide sequence ID" value="NZ_CP040441.1"/>
</dbReference>
<comment type="caution">
    <text evidence="8">The sequence shown here is derived from an EMBL/GenBank/DDBJ whole genome shotgun (WGS) entry which is preliminary data.</text>
</comment>
<name>A0A0M0KKL4_ALKHA</name>
<dbReference type="GO" id="GO:0009847">
    <property type="term" value="P:spore germination"/>
    <property type="evidence" value="ECO:0007669"/>
    <property type="project" value="InterPro"/>
</dbReference>
<protein>
    <recommendedName>
        <fullName evidence="9">Spore germination protein KB</fullName>
    </recommendedName>
</protein>
<keyword evidence="7" id="KW-0472">Membrane</keyword>
<dbReference type="EMBL" id="LILD01000001">
    <property type="protein sequence ID" value="KOO39132.1"/>
    <property type="molecule type" value="Genomic_DNA"/>
</dbReference>
<evidence type="ECO:0000256" key="7">
    <source>
        <dbReference type="ARBA" id="ARBA00023136"/>
    </source>
</evidence>
<organism evidence="8">
    <name type="scientific">Halalkalibacterium halodurans</name>
    <name type="common">Bacillus halodurans</name>
    <dbReference type="NCBI Taxonomy" id="86665"/>
    <lineage>
        <taxon>Bacteria</taxon>
        <taxon>Bacillati</taxon>
        <taxon>Bacillota</taxon>
        <taxon>Bacilli</taxon>
        <taxon>Bacillales</taxon>
        <taxon>Bacillaceae</taxon>
        <taxon>Halalkalibacterium (ex Joshi et al. 2022)</taxon>
    </lineage>
</organism>
<evidence type="ECO:0000256" key="6">
    <source>
        <dbReference type="ARBA" id="ARBA00022989"/>
    </source>
</evidence>
<dbReference type="Pfam" id="PF03845">
    <property type="entry name" value="Spore_permease"/>
    <property type="match status" value="1"/>
</dbReference>
<evidence type="ECO:0000256" key="1">
    <source>
        <dbReference type="ARBA" id="ARBA00004141"/>
    </source>
</evidence>
<comment type="subcellular location">
    <subcellularLocation>
        <location evidence="1">Membrane</location>
        <topology evidence="1">Multi-pass membrane protein</topology>
    </subcellularLocation>
</comment>
<keyword evidence="5" id="KW-0812">Transmembrane</keyword>
<evidence type="ECO:0000256" key="3">
    <source>
        <dbReference type="ARBA" id="ARBA00022448"/>
    </source>
</evidence>
<dbReference type="PATRIC" id="fig|136160.3.peg.2369"/>
<gene>
    <name evidence="8" type="ORF">AMD02_09935</name>
</gene>
<dbReference type="GO" id="GO:0016020">
    <property type="term" value="C:membrane"/>
    <property type="evidence" value="ECO:0007669"/>
    <property type="project" value="UniProtKB-SubCell"/>
</dbReference>